<proteinExistence type="predicted"/>
<sequence>MLVEGSWTEMLSFSININIMLDSTQPHRLPSFDECTNFHSFLGGLYLISVAILSCCVSPNEAFGTDPESFPLILTNLSL</sequence>
<dbReference type="Proteomes" id="UP000024635">
    <property type="component" value="Unassembled WGS sequence"/>
</dbReference>
<evidence type="ECO:0000313" key="2">
    <source>
        <dbReference type="Proteomes" id="UP000024635"/>
    </source>
</evidence>
<evidence type="ECO:0000313" key="1">
    <source>
        <dbReference type="EMBL" id="EYB86699.1"/>
    </source>
</evidence>
<reference evidence="2" key="1">
    <citation type="journal article" date="2015" name="Nat. Genet.">
        <title>The genome and transcriptome of the zoonotic hookworm Ancylostoma ceylanicum identify infection-specific gene families.</title>
        <authorList>
            <person name="Schwarz E.M."/>
            <person name="Hu Y."/>
            <person name="Antoshechkin I."/>
            <person name="Miller M.M."/>
            <person name="Sternberg P.W."/>
            <person name="Aroian R.V."/>
        </authorList>
    </citation>
    <scope>NUCLEOTIDE SEQUENCE</scope>
    <source>
        <strain evidence="2">HY135</strain>
    </source>
</reference>
<keyword evidence="2" id="KW-1185">Reference proteome</keyword>
<accession>A0A016S8U9</accession>
<dbReference type="OrthoDB" id="5857590at2759"/>
<dbReference type="EMBL" id="JARK01001610">
    <property type="protein sequence ID" value="EYB86699.1"/>
    <property type="molecule type" value="Genomic_DNA"/>
</dbReference>
<protein>
    <submittedName>
        <fullName evidence="1">Uncharacterized protein</fullName>
    </submittedName>
</protein>
<gene>
    <name evidence="1" type="primary">Acey_s0274.g1007</name>
    <name evidence="1" type="ORF">Y032_0274g1007</name>
</gene>
<comment type="caution">
    <text evidence="1">The sequence shown here is derived from an EMBL/GenBank/DDBJ whole genome shotgun (WGS) entry which is preliminary data.</text>
</comment>
<name>A0A016S8U9_9BILA</name>
<organism evidence="1 2">
    <name type="scientific">Ancylostoma ceylanicum</name>
    <dbReference type="NCBI Taxonomy" id="53326"/>
    <lineage>
        <taxon>Eukaryota</taxon>
        <taxon>Metazoa</taxon>
        <taxon>Ecdysozoa</taxon>
        <taxon>Nematoda</taxon>
        <taxon>Chromadorea</taxon>
        <taxon>Rhabditida</taxon>
        <taxon>Rhabditina</taxon>
        <taxon>Rhabditomorpha</taxon>
        <taxon>Strongyloidea</taxon>
        <taxon>Ancylostomatidae</taxon>
        <taxon>Ancylostomatinae</taxon>
        <taxon>Ancylostoma</taxon>
    </lineage>
</organism>
<dbReference type="AlphaFoldDB" id="A0A016S8U9"/>